<gene>
    <name evidence="3" type="ORF">C7M71_013965</name>
</gene>
<evidence type="ECO:0000256" key="1">
    <source>
        <dbReference type="SAM" id="MobiDB-lite"/>
    </source>
</evidence>
<dbReference type="Proteomes" id="UP000249340">
    <property type="component" value="Chromosome"/>
</dbReference>
<name>A0A345T5Z4_9ACTN</name>
<dbReference type="AlphaFoldDB" id="A0A345T5Z4"/>
<reference evidence="4" key="1">
    <citation type="submission" date="2018-07" db="EMBL/GenBank/DDBJ databases">
        <title>Streptacidiphilus bronchialis DSM 106435 chromosome.</title>
        <authorList>
            <person name="Batra D."/>
            <person name="Gulvik C.A."/>
        </authorList>
    </citation>
    <scope>NUCLEOTIDE SEQUENCE [LARGE SCALE GENOMIC DNA]</scope>
    <source>
        <strain evidence="4">DSM 106435</strain>
    </source>
</reference>
<evidence type="ECO:0000313" key="4">
    <source>
        <dbReference type="Proteomes" id="UP000249340"/>
    </source>
</evidence>
<evidence type="ECO:0000256" key="2">
    <source>
        <dbReference type="SAM" id="Phobius"/>
    </source>
</evidence>
<keyword evidence="4" id="KW-1185">Reference proteome</keyword>
<proteinExistence type="predicted"/>
<dbReference type="OrthoDB" id="4329739at2"/>
<evidence type="ECO:0000313" key="3">
    <source>
        <dbReference type="EMBL" id="AXI81399.1"/>
    </source>
</evidence>
<dbReference type="KEGG" id="stri:C7M71_013965"/>
<dbReference type="Pfam" id="PF19870">
    <property type="entry name" value="DUF6343"/>
    <property type="match status" value="1"/>
</dbReference>
<feature type="compositionally biased region" description="Basic and acidic residues" evidence="1">
    <location>
        <begin position="7"/>
        <end position="20"/>
    </location>
</feature>
<feature type="region of interest" description="Disordered" evidence="1">
    <location>
        <begin position="1"/>
        <end position="24"/>
    </location>
</feature>
<organism evidence="3 4">
    <name type="scientific">Peterkaempfera bronchialis</name>
    <dbReference type="NCBI Taxonomy" id="2126346"/>
    <lineage>
        <taxon>Bacteria</taxon>
        <taxon>Bacillati</taxon>
        <taxon>Actinomycetota</taxon>
        <taxon>Actinomycetes</taxon>
        <taxon>Kitasatosporales</taxon>
        <taxon>Streptomycetaceae</taxon>
        <taxon>Peterkaempfera</taxon>
    </lineage>
</organism>
<sequence>MYGPYRPPERPQRWRHERTGTEPVTARSDLKLRRTLSLIFAPLFLIGTAGFALLASQAVSGGPVPNRGTYVLFAAICAALAVIAVIDLVVIARRMSTGR</sequence>
<keyword evidence="2" id="KW-0472">Membrane</keyword>
<feature type="transmembrane region" description="Helical" evidence="2">
    <location>
        <begin position="36"/>
        <end position="58"/>
    </location>
</feature>
<dbReference type="EMBL" id="CP031264">
    <property type="protein sequence ID" value="AXI81399.1"/>
    <property type="molecule type" value="Genomic_DNA"/>
</dbReference>
<feature type="transmembrane region" description="Helical" evidence="2">
    <location>
        <begin position="70"/>
        <end position="92"/>
    </location>
</feature>
<keyword evidence="2" id="KW-1133">Transmembrane helix</keyword>
<dbReference type="InterPro" id="IPR045924">
    <property type="entry name" value="DUF6343"/>
</dbReference>
<accession>A0A345T5Z4</accession>
<keyword evidence="2" id="KW-0812">Transmembrane</keyword>
<protein>
    <submittedName>
        <fullName evidence="3">Uncharacterized protein</fullName>
    </submittedName>
</protein>